<organism evidence="1 2">
    <name type="scientific">Pelomonas lactea</name>
    <dbReference type="NCBI Taxonomy" id="3299030"/>
    <lineage>
        <taxon>Bacteria</taxon>
        <taxon>Pseudomonadati</taxon>
        <taxon>Pseudomonadota</taxon>
        <taxon>Betaproteobacteria</taxon>
        <taxon>Burkholderiales</taxon>
        <taxon>Sphaerotilaceae</taxon>
        <taxon>Roseateles</taxon>
    </lineage>
</organism>
<evidence type="ECO:0000313" key="1">
    <source>
        <dbReference type="EMBL" id="MFG6464944.1"/>
    </source>
</evidence>
<dbReference type="InterPro" id="IPR004027">
    <property type="entry name" value="SEC_C_motif"/>
</dbReference>
<dbReference type="InterPro" id="IPR011978">
    <property type="entry name" value="YgfB-like"/>
</dbReference>
<gene>
    <name evidence="1" type="ORF">ACG04Q_25455</name>
</gene>
<dbReference type="InterPro" id="IPR036255">
    <property type="entry name" value="YgfB-like_sf"/>
</dbReference>
<dbReference type="SUPFAM" id="SSF101327">
    <property type="entry name" value="YgfB-like"/>
    <property type="match status" value="1"/>
</dbReference>
<dbReference type="SUPFAM" id="SSF103642">
    <property type="entry name" value="Sec-C motif"/>
    <property type="match status" value="1"/>
</dbReference>
<protein>
    <submittedName>
        <fullName evidence="1">UPF0149 family protein</fullName>
    </submittedName>
</protein>
<dbReference type="PANTHER" id="PTHR33747:SF1">
    <property type="entry name" value="ADENYLATE CYCLASE-ASSOCIATED CAP C-TERMINAL DOMAIN-CONTAINING PROTEIN"/>
    <property type="match status" value="1"/>
</dbReference>
<accession>A0ABW7GSJ6</accession>
<evidence type="ECO:0000313" key="2">
    <source>
        <dbReference type="Proteomes" id="UP001606302"/>
    </source>
</evidence>
<dbReference type="RefSeq" id="WP_394514690.1">
    <property type="nucleotide sequence ID" value="NZ_JBIGHX010000014.1"/>
</dbReference>
<dbReference type="EMBL" id="JBIGHX010000014">
    <property type="protein sequence ID" value="MFG6464944.1"/>
    <property type="molecule type" value="Genomic_DNA"/>
</dbReference>
<comment type="caution">
    <text evidence="1">The sequence shown here is derived from an EMBL/GenBank/DDBJ whole genome shotgun (WGS) entry which is preliminary data.</text>
</comment>
<dbReference type="PANTHER" id="PTHR33747">
    <property type="entry name" value="UPF0225 PROTEIN SCO1677"/>
    <property type="match status" value="1"/>
</dbReference>
<keyword evidence="2" id="KW-1185">Reference proteome</keyword>
<dbReference type="Proteomes" id="UP001606302">
    <property type="component" value="Unassembled WGS sequence"/>
</dbReference>
<name>A0ABW7GSJ6_9BURK</name>
<dbReference type="Gene3D" id="1.20.120.740">
    <property type="entry name" value="YgfB uncharacterised protein family UPF0149, PF03695"/>
    <property type="match status" value="1"/>
</dbReference>
<proteinExistence type="predicted"/>
<reference evidence="1 2" key="1">
    <citation type="submission" date="2024-08" db="EMBL/GenBank/DDBJ databases">
        <authorList>
            <person name="Lu H."/>
        </authorList>
    </citation>
    <scope>NUCLEOTIDE SEQUENCE [LARGE SCALE GENOMIC DNA]</scope>
    <source>
        <strain evidence="1 2">DXS20W</strain>
    </source>
</reference>
<dbReference type="NCBIfam" id="TIGR02292">
    <property type="entry name" value="ygfB_yecA"/>
    <property type="match status" value="1"/>
</dbReference>
<dbReference type="Pfam" id="PF02810">
    <property type="entry name" value="SEC-C"/>
    <property type="match status" value="1"/>
</dbReference>
<dbReference type="Gene3D" id="3.10.450.50">
    <property type="match status" value="1"/>
</dbReference>
<sequence length="231" mass="25758">MTATPPSTPLTEPELDRLHDILEAGHASMNLESMDGYFTALICGPVFVSPSQALQQVLGEDFVFEGNEQAADCLALMMRHWNWIAAELQRTLVEPHVYLPILQEDDTGVARGDDWAHGFMRGVQAHPGSWSDLLNSEDEGGALVPMMMLVHEHDPDPEMRPPSMDSVKREEVITMMIAGATRCYGYYEAVRREGVMVQAPMRRHTPKVGRNDPCPCGSGRKYKHCCALNLH</sequence>
<dbReference type="Pfam" id="PF03695">
    <property type="entry name" value="UPF0149"/>
    <property type="match status" value="1"/>
</dbReference>